<protein>
    <submittedName>
        <fullName evidence="1">Uncharacterized protein</fullName>
    </submittedName>
</protein>
<dbReference type="RefSeq" id="WP_186772084.1">
    <property type="nucleotide sequence ID" value="NZ_JACOMF010000026.1"/>
</dbReference>
<gene>
    <name evidence="1" type="ORF">H7965_18585</name>
</gene>
<organism evidence="1 2">
    <name type="scientific">Siccirubricoccus deserti</name>
    <dbReference type="NCBI Taxonomy" id="2013562"/>
    <lineage>
        <taxon>Bacteria</taxon>
        <taxon>Pseudomonadati</taxon>
        <taxon>Pseudomonadota</taxon>
        <taxon>Alphaproteobacteria</taxon>
        <taxon>Acetobacterales</taxon>
        <taxon>Roseomonadaceae</taxon>
        <taxon>Siccirubricoccus</taxon>
    </lineage>
</organism>
<accession>A0A9X0UE41</accession>
<proteinExistence type="predicted"/>
<dbReference type="Proteomes" id="UP000600101">
    <property type="component" value="Unassembled WGS sequence"/>
</dbReference>
<evidence type="ECO:0000313" key="2">
    <source>
        <dbReference type="Proteomes" id="UP000600101"/>
    </source>
</evidence>
<dbReference type="AlphaFoldDB" id="A0A9X0UE41"/>
<sequence>MTYCPTCGRRHRPRRVSVPTAQLDLLTWVPPARPHRGTAPGPRLVLLHGCLDAEGEPRAGIIDPGRRVPRAFANMAAAVAELRRMEAGR</sequence>
<evidence type="ECO:0000313" key="1">
    <source>
        <dbReference type="EMBL" id="MBC4017319.1"/>
    </source>
</evidence>
<keyword evidence="2" id="KW-1185">Reference proteome</keyword>
<comment type="caution">
    <text evidence="1">The sequence shown here is derived from an EMBL/GenBank/DDBJ whole genome shotgun (WGS) entry which is preliminary data.</text>
</comment>
<dbReference type="EMBL" id="JACOMF010000026">
    <property type="protein sequence ID" value="MBC4017319.1"/>
    <property type="molecule type" value="Genomic_DNA"/>
</dbReference>
<reference evidence="1" key="1">
    <citation type="submission" date="2020-08" db="EMBL/GenBank/DDBJ databases">
        <authorList>
            <person name="Hu Y."/>
            <person name="Nguyen S.V."/>
            <person name="Li F."/>
            <person name="Fanning S."/>
        </authorList>
    </citation>
    <scope>NUCLEOTIDE SEQUENCE</scope>
    <source>
        <strain evidence="1">SYSU D8009</strain>
    </source>
</reference>
<name>A0A9X0UE41_9PROT</name>